<keyword evidence="2" id="KW-0813">Transport</keyword>
<dbReference type="SMART" id="SM00382">
    <property type="entry name" value="AAA"/>
    <property type="match status" value="1"/>
</dbReference>
<evidence type="ECO:0000313" key="7">
    <source>
        <dbReference type="Proteomes" id="UP000308489"/>
    </source>
</evidence>
<dbReference type="InterPro" id="IPR003593">
    <property type="entry name" value="AAA+_ATPase"/>
</dbReference>
<dbReference type="EMBL" id="LR590481">
    <property type="protein sequence ID" value="VTQ82015.1"/>
    <property type="molecule type" value="Genomic_DNA"/>
</dbReference>
<keyword evidence="7" id="KW-1185">Reference proteome</keyword>
<comment type="similarity">
    <text evidence="1">Belongs to the ABC transporter superfamily.</text>
</comment>
<dbReference type="Pfam" id="PF00005">
    <property type="entry name" value="ABC_tran"/>
    <property type="match status" value="1"/>
</dbReference>
<dbReference type="SUPFAM" id="SSF52540">
    <property type="entry name" value="P-loop containing nucleoside triphosphate hydrolases"/>
    <property type="match status" value="1"/>
</dbReference>
<evidence type="ECO:0000256" key="4">
    <source>
        <dbReference type="ARBA" id="ARBA00022840"/>
    </source>
</evidence>
<dbReference type="PROSITE" id="PS50893">
    <property type="entry name" value="ABC_TRANSPORTER_2"/>
    <property type="match status" value="1"/>
</dbReference>
<evidence type="ECO:0000256" key="1">
    <source>
        <dbReference type="ARBA" id="ARBA00005417"/>
    </source>
</evidence>
<dbReference type="Gene3D" id="3.40.50.300">
    <property type="entry name" value="P-loop containing nucleotide triphosphate hydrolases"/>
    <property type="match status" value="1"/>
</dbReference>
<sequence>MIKLENISKKFKDRILFKSINLEIKEGETVGFVGGNGSGKSVLFSIIAGTITPDEGSVIVNNKIIGRDVDFPENTGVFINSPGFVDIYTGFQNLYYLSMIQNKIDKDKIRKTMRDLNLNPDDKTRVKKYSLGMRQKLGIAQAIMEDQTILILDEPFNALDFKTHSDIINIINKCQEEGKTILITSHNHHDIETLCDKIYFIEDQKVIPFTDELKNRYFNHGNK</sequence>
<evidence type="ECO:0000259" key="5">
    <source>
        <dbReference type="PROSITE" id="PS50893"/>
    </source>
</evidence>
<dbReference type="PROSITE" id="PS00211">
    <property type="entry name" value="ABC_TRANSPORTER_1"/>
    <property type="match status" value="1"/>
</dbReference>
<keyword evidence="3" id="KW-0547">Nucleotide-binding</keyword>
<keyword evidence="6" id="KW-0378">Hydrolase</keyword>
<dbReference type="InterPro" id="IPR017871">
    <property type="entry name" value="ABC_transporter-like_CS"/>
</dbReference>
<accession>A0A4U9QTY7</accession>
<name>A0A4U9QTY7_HATHI</name>
<gene>
    <name evidence="6" type="primary">ctp37</name>
    <name evidence="6" type="ORF">NCTC503_00108</name>
</gene>
<dbReference type="EC" id="3.6.3.-" evidence="6"/>
<evidence type="ECO:0000256" key="3">
    <source>
        <dbReference type="ARBA" id="ARBA00022741"/>
    </source>
</evidence>
<dbReference type="Proteomes" id="UP000308489">
    <property type="component" value="Chromosome 1"/>
</dbReference>
<dbReference type="CDD" id="cd03230">
    <property type="entry name" value="ABC_DR_subfamily_A"/>
    <property type="match status" value="1"/>
</dbReference>
<evidence type="ECO:0000256" key="2">
    <source>
        <dbReference type="ARBA" id="ARBA00022448"/>
    </source>
</evidence>
<dbReference type="KEGG" id="hhw:NCTC503_00108"/>
<feature type="domain" description="ABC transporter" evidence="5">
    <location>
        <begin position="2"/>
        <end position="223"/>
    </location>
</feature>
<proteinExistence type="inferred from homology"/>
<dbReference type="InterPro" id="IPR003439">
    <property type="entry name" value="ABC_transporter-like_ATP-bd"/>
</dbReference>
<dbReference type="PANTHER" id="PTHR42711:SF5">
    <property type="entry name" value="ABC TRANSPORTER ATP-BINDING PROTEIN NATA"/>
    <property type="match status" value="1"/>
</dbReference>
<dbReference type="GO" id="GO:0016887">
    <property type="term" value="F:ATP hydrolysis activity"/>
    <property type="evidence" value="ECO:0007669"/>
    <property type="project" value="InterPro"/>
</dbReference>
<keyword evidence="4 6" id="KW-0067">ATP-binding</keyword>
<dbReference type="InterPro" id="IPR050763">
    <property type="entry name" value="ABC_transporter_ATP-binding"/>
</dbReference>
<evidence type="ECO:0000313" key="6">
    <source>
        <dbReference type="EMBL" id="VTQ82015.1"/>
    </source>
</evidence>
<reference evidence="6 7" key="1">
    <citation type="submission" date="2019-05" db="EMBL/GenBank/DDBJ databases">
        <authorList>
            <consortium name="Pathogen Informatics"/>
        </authorList>
    </citation>
    <scope>NUCLEOTIDE SEQUENCE [LARGE SCALE GENOMIC DNA]</scope>
    <source>
        <strain evidence="6 7">NCTC503</strain>
    </source>
</reference>
<dbReference type="GO" id="GO:0005524">
    <property type="term" value="F:ATP binding"/>
    <property type="evidence" value="ECO:0007669"/>
    <property type="project" value="UniProtKB-KW"/>
</dbReference>
<dbReference type="OrthoDB" id="9809205at2"/>
<organism evidence="6 7">
    <name type="scientific">Hathewaya histolytica</name>
    <name type="common">Clostridium histolyticum</name>
    <dbReference type="NCBI Taxonomy" id="1498"/>
    <lineage>
        <taxon>Bacteria</taxon>
        <taxon>Bacillati</taxon>
        <taxon>Bacillota</taxon>
        <taxon>Clostridia</taxon>
        <taxon>Eubacteriales</taxon>
        <taxon>Clostridiaceae</taxon>
        <taxon>Hathewaya</taxon>
    </lineage>
</organism>
<dbReference type="RefSeq" id="WP_138208955.1">
    <property type="nucleotide sequence ID" value="NZ_CBCRUQ010000011.1"/>
</dbReference>
<dbReference type="AlphaFoldDB" id="A0A4U9QTY7"/>
<dbReference type="PANTHER" id="PTHR42711">
    <property type="entry name" value="ABC TRANSPORTER ATP-BINDING PROTEIN"/>
    <property type="match status" value="1"/>
</dbReference>
<protein>
    <submittedName>
        <fullName evidence="6">ABC transporter ATP-binding protein</fullName>
        <ecNumber evidence="6">3.6.3.-</ecNumber>
    </submittedName>
</protein>
<dbReference type="InterPro" id="IPR027417">
    <property type="entry name" value="P-loop_NTPase"/>
</dbReference>